<reference evidence="13 14" key="1">
    <citation type="submission" date="2015-08" db="EMBL/GenBank/DDBJ databases">
        <title>Next Generation Sequencing and Analysis of the Genome of Puccinia sorghi L Schw, the Causal Agent of Maize Common Rust.</title>
        <authorList>
            <person name="Rochi L."/>
            <person name="Burguener G."/>
            <person name="Darino M."/>
            <person name="Turjanski A."/>
            <person name="Kreff E."/>
            <person name="Dieguez M.J."/>
            <person name="Sacco F."/>
        </authorList>
    </citation>
    <scope>NUCLEOTIDE SEQUENCE [LARGE SCALE GENOMIC DNA]</scope>
    <source>
        <strain evidence="13 14">RO10H11247</strain>
    </source>
</reference>
<keyword evidence="6" id="KW-0498">Mitosis</keyword>
<dbReference type="GO" id="GO:0031262">
    <property type="term" value="C:Ndc80 complex"/>
    <property type="evidence" value="ECO:0007669"/>
    <property type="project" value="TreeGrafter"/>
</dbReference>
<comment type="caution">
    <text evidence="13">The sequence shown here is derived from an EMBL/GenBank/DDBJ whole genome shotgun (WGS) entry which is preliminary data.</text>
</comment>
<keyword evidence="10" id="KW-0131">Cell cycle</keyword>
<evidence type="ECO:0000256" key="12">
    <source>
        <dbReference type="SAM" id="MobiDB-lite"/>
    </source>
</evidence>
<dbReference type="VEuPathDB" id="FungiDB:VP01_87g7"/>
<dbReference type="GO" id="GO:0007059">
    <property type="term" value="P:chromosome segregation"/>
    <property type="evidence" value="ECO:0007669"/>
    <property type="project" value="TreeGrafter"/>
</dbReference>
<gene>
    <name evidence="13" type="ORF">VP01_87g7</name>
</gene>
<dbReference type="InterPro" id="IPR013252">
    <property type="entry name" value="Ndc80_Spc24"/>
</dbReference>
<dbReference type="Proteomes" id="UP000037035">
    <property type="component" value="Unassembled WGS sequence"/>
</dbReference>
<accession>A0A0L6U8D1</accession>
<dbReference type="OrthoDB" id="2500316at2759"/>
<dbReference type="GO" id="GO:0005634">
    <property type="term" value="C:nucleus"/>
    <property type="evidence" value="ECO:0007669"/>
    <property type="project" value="UniProtKB-SubCell"/>
</dbReference>
<feature type="region of interest" description="Disordered" evidence="12">
    <location>
        <begin position="1"/>
        <end position="33"/>
    </location>
</feature>
<protein>
    <recommendedName>
        <fullName evidence="15">Kinetochore protein Spc24</fullName>
    </recommendedName>
</protein>
<evidence type="ECO:0000256" key="5">
    <source>
        <dbReference type="ARBA" id="ARBA00022618"/>
    </source>
</evidence>
<evidence type="ECO:0000256" key="10">
    <source>
        <dbReference type="ARBA" id="ARBA00023306"/>
    </source>
</evidence>
<comment type="similarity">
    <text evidence="3">Belongs to the SPC24 family.</text>
</comment>
<dbReference type="GO" id="GO:0051301">
    <property type="term" value="P:cell division"/>
    <property type="evidence" value="ECO:0007669"/>
    <property type="project" value="UniProtKB-KW"/>
</dbReference>
<comment type="subcellular location">
    <subcellularLocation>
        <location evidence="2">Chromosome</location>
        <location evidence="2">Centromere</location>
        <location evidence="2">Kinetochore</location>
    </subcellularLocation>
    <subcellularLocation>
        <location evidence="1">Nucleus</location>
    </subcellularLocation>
</comment>
<evidence type="ECO:0000256" key="8">
    <source>
        <dbReference type="ARBA" id="ARBA00023054"/>
    </source>
</evidence>
<evidence type="ECO:0000313" key="13">
    <source>
        <dbReference type="EMBL" id="KNZ44804.1"/>
    </source>
</evidence>
<sequence>MAWAGRVEHEAEERSMGEQRETPGAGTAAEEPPSHWDMWMTTLDLASDMAEVLKDGVEEEVAMVYEALDQTFKWNERRRERVENAHNELIRLQSPSSLCLNRQIEAKKDALEKLKSNSTARENQAEIYALEQLAYEEARKIKARPSPSIPAFKRKEEKIHHAMLFFLSQELDAGIGSIKAHTSKLQTQIQELEQSDSTRSPEFVIGASVLKAKLYHDLGFVQVRSPLQESTNAPQSDKLFIRMLFQGVIRTARLLGSFISPRLTGMDLPSRTRYGMLFHDTTSCRSCSSPHV</sequence>
<dbReference type="EMBL" id="LAVV01014382">
    <property type="protein sequence ID" value="KNZ44804.1"/>
    <property type="molecule type" value="Genomic_DNA"/>
</dbReference>
<evidence type="ECO:0000256" key="11">
    <source>
        <dbReference type="ARBA" id="ARBA00023328"/>
    </source>
</evidence>
<evidence type="ECO:0000256" key="6">
    <source>
        <dbReference type="ARBA" id="ARBA00022776"/>
    </source>
</evidence>
<keyword evidence="5" id="KW-0132">Cell division</keyword>
<evidence type="ECO:0000313" key="14">
    <source>
        <dbReference type="Proteomes" id="UP000037035"/>
    </source>
</evidence>
<keyword evidence="7" id="KW-0995">Kinetochore</keyword>
<keyword evidence="9" id="KW-0539">Nucleus</keyword>
<dbReference type="PANTHER" id="PTHR22142">
    <property type="match status" value="1"/>
</dbReference>
<keyword evidence="8" id="KW-0175">Coiled coil</keyword>
<keyword evidence="4" id="KW-0158">Chromosome</keyword>
<evidence type="ECO:0000256" key="9">
    <source>
        <dbReference type="ARBA" id="ARBA00023242"/>
    </source>
</evidence>
<evidence type="ECO:0000256" key="4">
    <source>
        <dbReference type="ARBA" id="ARBA00022454"/>
    </source>
</evidence>
<evidence type="ECO:0000256" key="7">
    <source>
        <dbReference type="ARBA" id="ARBA00022838"/>
    </source>
</evidence>
<evidence type="ECO:0000256" key="1">
    <source>
        <dbReference type="ARBA" id="ARBA00004123"/>
    </source>
</evidence>
<organism evidence="13 14">
    <name type="scientific">Puccinia sorghi</name>
    <dbReference type="NCBI Taxonomy" id="27349"/>
    <lineage>
        <taxon>Eukaryota</taxon>
        <taxon>Fungi</taxon>
        <taxon>Dikarya</taxon>
        <taxon>Basidiomycota</taxon>
        <taxon>Pucciniomycotina</taxon>
        <taxon>Pucciniomycetes</taxon>
        <taxon>Pucciniales</taxon>
        <taxon>Pucciniaceae</taxon>
        <taxon>Puccinia</taxon>
    </lineage>
</organism>
<dbReference type="PANTHER" id="PTHR22142:SF2">
    <property type="entry name" value="KINETOCHORE PROTEIN SPC24"/>
    <property type="match status" value="1"/>
</dbReference>
<evidence type="ECO:0000256" key="2">
    <source>
        <dbReference type="ARBA" id="ARBA00004629"/>
    </source>
</evidence>
<feature type="compositionally biased region" description="Basic and acidic residues" evidence="12">
    <location>
        <begin position="1"/>
        <end position="21"/>
    </location>
</feature>
<keyword evidence="11" id="KW-0137">Centromere</keyword>
<evidence type="ECO:0008006" key="15">
    <source>
        <dbReference type="Google" id="ProtNLM"/>
    </source>
</evidence>
<name>A0A0L6U8D1_9BASI</name>
<evidence type="ECO:0000256" key="3">
    <source>
        <dbReference type="ARBA" id="ARBA00007804"/>
    </source>
</evidence>
<dbReference type="AlphaFoldDB" id="A0A0L6U8D1"/>
<proteinExistence type="inferred from homology"/>
<dbReference type="GO" id="GO:0008017">
    <property type="term" value="F:microtubule binding"/>
    <property type="evidence" value="ECO:0007669"/>
    <property type="project" value="TreeGrafter"/>
</dbReference>
<keyword evidence="14" id="KW-1185">Reference proteome</keyword>